<keyword evidence="1" id="KW-0862">Zinc</keyword>
<dbReference type="GO" id="GO:0006511">
    <property type="term" value="P:ubiquitin-dependent protein catabolic process"/>
    <property type="evidence" value="ECO:0007669"/>
    <property type="project" value="TreeGrafter"/>
</dbReference>
<dbReference type="Pfam" id="PF13920">
    <property type="entry name" value="zf-C3HC4_3"/>
    <property type="match status" value="1"/>
</dbReference>
<dbReference type="Proteomes" id="UP000041254">
    <property type="component" value="Unassembled WGS sequence"/>
</dbReference>
<sequence>MKSAMTSSPATTTSSGSNSQMMKINVGGRVIDFPVAELLRSEWQGTPITVLLRFEDWLLTDDRGIPFKDADPEYFIRLAGLLRGVDTGALDSWDFSEYRHRFLARTSMSTDTQAQGSPAPPDLTVNAQPGDESSDALRDFKTVMGPFIKTECGGTGGREVKTMTFTDGSTGTCAVSTTDATLEHFEGLRGRFDRDRFSTTVSRGTGETVEQFQKQVLHFQKVVDWARRIRISGDGGIEGAGPAYPPSSDDPRGLADACEMYGIFEQAYRCILGKKYNIRHLYTSCVGEEHAVPYADLLDHLGGGGSSRGRLMVLETNNAERLICHIDGPLPLRTDSTCPQLTGRKVTLHRMTMKEGNKPIITTTLPPEDDRQHDHFVVAAGVHGGVTGAVKATNDETVKGRVALAGGRVWLGVGKDDDMRKCRVCLDPSAEETQQRTVHLRNGADSFKGTGAMVGRARGIEFYELNHLVNAAWEGKACAQLLYKGRRDGWSYETMMAKVGVGSSLLQVAKHRHLIDKATPLLLVVKRTDTDKLACLLGNPLPLPPPRSDSHTALIKCPVTFFSISQDEGITRVQVPEEDWVVEVVGPLGAVTDMVGWPTGSVAIGRGRLWLGYARYGLSATDDMLFPADDPGVVYGPAGDLRRVCHFVWPSRTRGEVDFALRASLITKWESLVGCVDFTAEDIEIYAVKDRQDGLVESSAVTNKSRTTSHGVVTFRDLPAMPASQADKKHLYQRIVKVKRTLEMKGIQLNVNGTQDRPSYMEECHIGYFTADDEIKTLIASWRSQRMVRHAHEALDNISRHLARVPGPCRPLHIMLILKERQDMINELLIRLSNGELEREYQTALSLDFCHSTEIEEQINDVHDADRLHRISKDGVLHLEQLSRRARDFRVILEDAVGALARANRADQADMQQFSQNVQVQQQPGVTASGPSPSPASSESPLDTTQQQGGAGGSGESQLENEYRKLMGLHFIRATDEEERQLIEEQIKECHDAGRLDRLVGISQDVERHLDQLTKRARERHDVFARKLYVVCLRGLERKEREMLALRKEADAHMQQCLQNVQVEQQPVRSESPLNKTQQKETAQLCCECFERDRCVAFLPCRHLSVCQQCSDNLMAKPQSERVCPICRQEIACALSLFV</sequence>
<dbReference type="GO" id="GO:0061630">
    <property type="term" value="F:ubiquitin protein ligase activity"/>
    <property type="evidence" value="ECO:0007669"/>
    <property type="project" value="TreeGrafter"/>
</dbReference>
<name>A0A0G4FW23_VITBC</name>
<dbReference type="EMBL" id="CDMY01000511">
    <property type="protein sequence ID" value="CEM19399.1"/>
    <property type="molecule type" value="Genomic_DNA"/>
</dbReference>
<keyword evidence="5" id="KW-1185">Reference proteome</keyword>
<dbReference type="OrthoDB" id="1711136at2759"/>
<dbReference type="InParanoid" id="A0A0G4FW23"/>
<evidence type="ECO:0000256" key="1">
    <source>
        <dbReference type="PROSITE-ProRule" id="PRU00175"/>
    </source>
</evidence>
<feature type="compositionally biased region" description="Low complexity" evidence="2">
    <location>
        <begin position="914"/>
        <end position="941"/>
    </location>
</feature>
<dbReference type="PANTHER" id="PTHR22696:SF1">
    <property type="entry name" value="E3 UBIQUITIN-PROTEIN LIGASE RNF26"/>
    <property type="match status" value="1"/>
</dbReference>
<evidence type="ECO:0000313" key="4">
    <source>
        <dbReference type="EMBL" id="CEM19399.1"/>
    </source>
</evidence>
<feature type="region of interest" description="Disordered" evidence="2">
    <location>
        <begin position="109"/>
        <end position="135"/>
    </location>
</feature>
<dbReference type="PANTHER" id="PTHR22696">
    <property type="entry name" value="E3 UBIQUITIN-PROTEIN LIGASE RNF26"/>
    <property type="match status" value="1"/>
</dbReference>
<feature type="region of interest" description="Disordered" evidence="2">
    <location>
        <begin position="914"/>
        <end position="957"/>
    </location>
</feature>
<dbReference type="GO" id="GO:0016567">
    <property type="term" value="P:protein ubiquitination"/>
    <property type="evidence" value="ECO:0007669"/>
    <property type="project" value="TreeGrafter"/>
</dbReference>
<dbReference type="GO" id="GO:0008270">
    <property type="term" value="F:zinc ion binding"/>
    <property type="evidence" value="ECO:0007669"/>
    <property type="project" value="UniProtKB-KW"/>
</dbReference>
<proteinExistence type="predicted"/>
<keyword evidence="1" id="KW-0863">Zinc-finger</keyword>
<dbReference type="Gene3D" id="3.30.40.10">
    <property type="entry name" value="Zinc/RING finger domain, C3HC4 (zinc finger)"/>
    <property type="match status" value="1"/>
</dbReference>
<dbReference type="InterPro" id="IPR001841">
    <property type="entry name" value="Znf_RING"/>
</dbReference>
<organism evidence="4 5">
    <name type="scientific">Vitrella brassicaformis (strain CCMP3155)</name>
    <dbReference type="NCBI Taxonomy" id="1169540"/>
    <lineage>
        <taxon>Eukaryota</taxon>
        <taxon>Sar</taxon>
        <taxon>Alveolata</taxon>
        <taxon>Colpodellida</taxon>
        <taxon>Vitrellaceae</taxon>
        <taxon>Vitrella</taxon>
    </lineage>
</organism>
<evidence type="ECO:0000256" key="2">
    <source>
        <dbReference type="SAM" id="MobiDB-lite"/>
    </source>
</evidence>
<gene>
    <name evidence="4" type="ORF">Vbra_1235</name>
</gene>
<protein>
    <recommendedName>
        <fullName evidence="3">RING-type domain-containing protein</fullName>
    </recommendedName>
</protein>
<dbReference type="VEuPathDB" id="CryptoDB:Vbra_1235"/>
<accession>A0A0G4FW23</accession>
<dbReference type="InterPro" id="IPR013083">
    <property type="entry name" value="Znf_RING/FYVE/PHD"/>
</dbReference>
<reference evidence="4 5" key="1">
    <citation type="submission" date="2014-11" db="EMBL/GenBank/DDBJ databases">
        <authorList>
            <person name="Zhu J."/>
            <person name="Qi W."/>
            <person name="Song R."/>
        </authorList>
    </citation>
    <scope>NUCLEOTIDE SEQUENCE [LARGE SCALE GENOMIC DNA]</scope>
</reference>
<feature type="domain" description="RING-type" evidence="3">
    <location>
        <begin position="1086"/>
        <end position="1128"/>
    </location>
</feature>
<evidence type="ECO:0000313" key="5">
    <source>
        <dbReference type="Proteomes" id="UP000041254"/>
    </source>
</evidence>
<keyword evidence="1" id="KW-0479">Metal-binding</keyword>
<evidence type="ECO:0000259" key="3">
    <source>
        <dbReference type="PROSITE" id="PS50089"/>
    </source>
</evidence>
<dbReference type="PROSITE" id="PS50089">
    <property type="entry name" value="ZF_RING_2"/>
    <property type="match status" value="1"/>
</dbReference>
<feature type="region of interest" description="Disordered" evidence="2">
    <location>
        <begin position="1"/>
        <end position="20"/>
    </location>
</feature>
<dbReference type="AlphaFoldDB" id="A0A0G4FW23"/>
<feature type="compositionally biased region" description="Low complexity" evidence="2">
    <location>
        <begin position="1"/>
        <end position="19"/>
    </location>
</feature>
<dbReference type="PhylomeDB" id="A0A0G4FW23"/>